<dbReference type="PANTHER" id="PTHR47199">
    <property type="entry name" value="PHOTOSYSTEM II STABILITY/ASSEMBLY FACTOR HCF136, CHLOROPLASTIC"/>
    <property type="match status" value="1"/>
</dbReference>
<dbReference type="STRING" id="414048.SAMN04489864_11359"/>
<dbReference type="Pfam" id="PF14870">
    <property type="entry name" value="PSII_BNR"/>
    <property type="match status" value="1"/>
</dbReference>
<dbReference type="AlphaFoldDB" id="A0A1I3A773"/>
<dbReference type="EMBL" id="FOPP01000013">
    <property type="protein sequence ID" value="SFH45947.1"/>
    <property type="molecule type" value="Genomic_DNA"/>
</dbReference>
<accession>A0A1I3A773</accession>
<feature type="domain" description="Photosynthesis system II assembly factor Ycf48/Hcf136-like" evidence="3">
    <location>
        <begin position="4"/>
        <end position="80"/>
    </location>
</feature>
<evidence type="ECO:0000313" key="4">
    <source>
        <dbReference type="EMBL" id="SFH45947.1"/>
    </source>
</evidence>
<evidence type="ECO:0000259" key="3">
    <source>
        <dbReference type="Pfam" id="PF14870"/>
    </source>
</evidence>
<organism evidence="4 5">
    <name type="scientific">Pedobacter insulae</name>
    <dbReference type="NCBI Taxonomy" id="414048"/>
    <lineage>
        <taxon>Bacteria</taxon>
        <taxon>Pseudomonadati</taxon>
        <taxon>Bacteroidota</taxon>
        <taxon>Sphingobacteriia</taxon>
        <taxon>Sphingobacteriales</taxon>
        <taxon>Sphingobacteriaceae</taxon>
        <taxon>Pedobacter</taxon>
    </lineage>
</organism>
<sequence>MRGIAVVSDQVAWVSGSNGHVGKTKDGGGTWEWTQPKGYEKLDFRDIEAFDDQHAIVVNAGSPAYILITSDGGKHWKEVYKNADSLIFLDGMGFWNRNEGIIFGDPINNKMQLLKTNDGGLTWNDISANLKQDLAIGEAGFAASGTTIRTSDDGKVWIASGGKVSNIYYSPNYGKKWEIYSCPIIQGESSTGPFSIAFADNKRGIVVGGNYLKDKENSNNVLLTKNGGKKWTRPATPVLGYRSAVEHIKDQFWVATGSSGTDYSIDGGQNWTNISTLNFNAIQKAKNGKLVLLTGNRGNIYQLLYQSSVIN</sequence>
<dbReference type="GO" id="GO:0015979">
    <property type="term" value="P:photosynthesis"/>
    <property type="evidence" value="ECO:0007669"/>
    <property type="project" value="UniProtKB-KW"/>
</dbReference>
<keyword evidence="2" id="KW-0604">Photosystem II</keyword>
<gene>
    <name evidence="4" type="ORF">SAMN04489864_11359</name>
</gene>
<name>A0A1I3A773_9SPHI</name>
<protein>
    <recommendedName>
        <fullName evidence="3">Photosynthesis system II assembly factor Ycf48/Hcf136-like domain-containing protein</fullName>
    </recommendedName>
</protein>
<dbReference type="GO" id="GO:0009523">
    <property type="term" value="C:photosystem II"/>
    <property type="evidence" value="ECO:0007669"/>
    <property type="project" value="UniProtKB-KW"/>
</dbReference>
<evidence type="ECO:0000313" key="5">
    <source>
        <dbReference type="Proteomes" id="UP000199666"/>
    </source>
</evidence>
<dbReference type="SUPFAM" id="SSF50939">
    <property type="entry name" value="Sialidases"/>
    <property type="match status" value="1"/>
</dbReference>
<dbReference type="InterPro" id="IPR028203">
    <property type="entry name" value="PSII_CF48-like_dom"/>
</dbReference>
<dbReference type="InterPro" id="IPR036278">
    <property type="entry name" value="Sialidase_sf"/>
</dbReference>
<keyword evidence="5" id="KW-1185">Reference proteome</keyword>
<proteinExistence type="predicted"/>
<keyword evidence="1" id="KW-0602">Photosynthesis</keyword>
<reference evidence="4 5" key="1">
    <citation type="submission" date="2016-10" db="EMBL/GenBank/DDBJ databases">
        <authorList>
            <person name="de Groot N.N."/>
        </authorList>
    </citation>
    <scope>NUCLEOTIDE SEQUENCE [LARGE SCALE GENOMIC DNA]</scope>
    <source>
        <strain evidence="4 5">DSM 18684</strain>
    </source>
</reference>
<dbReference type="Gene3D" id="2.130.10.10">
    <property type="entry name" value="YVTN repeat-like/Quinoprotein amine dehydrogenase"/>
    <property type="match status" value="2"/>
</dbReference>
<evidence type="ECO:0000256" key="1">
    <source>
        <dbReference type="ARBA" id="ARBA00022531"/>
    </source>
</evidence>
<dbReference type="InterPro" id="IPR015943">
    <property type="entry name" value="WD40/YVTN_repeat-like_dom_sf"/>
</dbReference>
<dbReference type="PANTHER" id="PTHR47199:SF2">
    <property type="entry name" value="PHOTOSYSTEM II STABILITY_ASSEMBLY FACTOR HCF136, CHLOROPLASTIC"/>
    <property type="match status" value="1"/>
</dbReference>
<dbReference type="Proteomes" id="UP000199666">
    <property type="component" value="Unassembled WGS sequence"/>
</dbReference>
<evidence type="ECO:0000256" key="2">
    <source>
        <dbReference type="ARBA" id="ARBA00023276"/>
    </source>
</evidence>